<dbReference type="InterPro" id="IPR008928">
    <property type="entry name" value="6-hairpin_glycosidase_sf"/>
</dbReference>
<dbReference type="Gene3D" id="1.50.10.20">
    <property type="match status" value="1"/>
</dbReference>
<name>A0ABR3FWX2_9AGAR</name>
<keyword evidence="1" id="KW-0732">Signal</keyword>
<sequence>MVPRCLILLSAVASALSQNPDLGVPLSWRKFYNARPVDERIKLSQNAINAFLPQLNNGTAEFNASNVEFMKNRKWTGIGYWQAGNVYSAMANQDHLTNTTVNRDRVVDGLNTAFRLNAAYDKFGVITDSQANAPPKNFTLAGACDGVSMVGGVFWRPTNDDEAVNSITTGLYLTLSAYLAEITKDAKYTNASILSAQWIKNHNINSTTNLVLDTVNGKDCSRSPAGWIFTYNSGKYIEGLSVLADVTGD</sequence>
<protein>
    <submittedName>
        <fullName evidence="2">Uncharacterized protein</fullName>
    </submittedName>
</protein>
<feature type="chain" id="PRO_5046386674" evidence="1">
    <location>
        <begin position="18"/>
        <end position="249"/>
    </location>
</feature>
<dbReference type="PANTHER" id="PTHR47791">
    <property type="entry name" value="MEIOTICALLY UP-REGULATED GENE 191 PROTEIN"/>
    <property type="match status" value="1"/>
</dbReference>
<comment type="caution">
    <text evidence="2">The sequence shown here is derived from an EMBL/GenBank/DDBJ whole genome shotgun (WGS) entry which is preliminary data.</text>
</comment>
<dbReference type="EMBL" id="JBAHYK010000046">
    <property type="protein sequence ID" value="KAL0579836.1"/>
    <property type="molecule type" value="Genomic_DNA"/>
</dbReference>
<dbReference type="InterPro" id="IPR053169">
    <property type="entry name" value="MUG_Protein"/>
</dbReference>
<evidence type="ECO:0000313" key="2">
    <source>
        <dbReference type="EMBL" id="KAL0579836.1"/>
    </source>
</evidence>
<proteinExistence type="predicted"/>
<dbReference type="InterPro" id="IPR005198">
    <property type="entry name" value="Glyco_hydro_76"/>
</dbReference>
<feature type="signal peptide" evidence="1">
    <location>
        <begin position="1"/>
        <end position="17"/>
    </location>
</feature>
<keyword evidence="3" id="KW-1185">Reference proteome</keyword>
<dbReference type="Pfam" id="PF03663">
    <property type="entry name" value="Glyco_hydro_76"/>
    <property type="match status" value="1"/>
</dbReference>
<dbReference type="Proteomes" id="UP001465976">
    <property type="component" value="Unassembled WGS sequence"/>
</dbReference>
<organism evidence="2 3">
    <name type="scientific">Marasmius crinis-equi</name>
    <dbReference type="NCBI Taxonomy" id="585013"/>
    <lineage>
        <taxon>Eukaryota</taxon>
        <taxon>Fungi</taxon>
        <taxon>Dikarya</taxon>
        <taxon>Basidiomycota</taxon>
        <taxon>Agaricomycotina</taxon>
        <taxon>Agaricomycetes</taxon>
        <taxon>Agaricomycetidae</taxon>
        <taxon>Agaricales</taxon>
        <taxon>Marasmiineae</taxon>
        <taxon>Marasmiaceae</taxon>
        <taxon>Marasmius</taxon>
    </lineage>
</organism>
<dbReference type="PANTHER" id="PTHR47791:SF3">
    <property type="entry name" value="MEIOTICALLY UP-REGULATED GENE 191 PROTEIN"/>
    <property type="match status" value="1"/>
</dbReference>
<accession>A0ABR3FWX2</accession>
<reference evidence="2 3" key="1">
    <citation type="submission" date="2024-02" db="EMBL/GenBank/DDBJ databases">
        <title>A draft genome for the cacao thread blight pathogen Marasmius crinis-equi.</title>
        <authorList>
            <person name="Cohen S.P."/>
            <person name="Baruah I.K."/>
            <person name="Amoako-Attah I."/>
            <person name="Bukari Y."/>
            <person name="Meinhardt L.W."/>
            <person name="Bailey B.A."/>
        </authorList>
    </citation>
    <scope>NUCLEOTIDE SEQUENCE [LARGE SCALE GENOMIC DNA]</scope>
    <source>
        <strain evidence="2 3">GH-76</strain>
    </source>
</reference>
<evidence type="ECO:0000256" key="1">
    <source>
        <dbReference type="SAM" id="SignalP"/>
    </source>
</evidence>
<gene>
    <name evidence="2" type="ORF">V5O48_002143</name>
</gene>
<evidence type="ECO:0000313" key="3">
    <source>
        <dbReference type="Proteomes" id="UP001465976"/>
    </source>
</evidence>
<dbReference type="SUPFAM" id="SSF48208">
    <property type="entry name" value="Six-hairpin glycosidases"/>
    <property type="match status" value="1"/>
</dbReference>
<feature type="non-terminal residue" evidence="2">
    <location>
        <position position="249"/>
    </location>
</feature>